<dbReference type="EC" id="2.4.1.182" evidence="2 10"/>
<dbReference type="PANTHER" id="PTHR30372">
    <property type="entry name" value="LIPID-A-DISACCHARIDE SYNTHASE"/>
    <property type="match status" value="1"/>
</dbReference>
<evidence type="ECO:0000256" key="1">
    <source>
        <dbReference type="ARBA" id="ARBA00002056"/>
    </source>
</evidence>
<dbReference type="EMBL" id="FQUX01000001">
    <property type="protein sequence ID" value="SHE71301.1"/>
    <property type="molecule type" value="Genomic_DNA"/>
</dbReference>
<dbReference type="GO" id="GO:0005543">
    <property type="term" value="F:phospholipid binding"/>
    <property type="evidence" value="ECO:0007669"/>
    <property type="project" value="TreeGrafter"/>
</dbReference>
<keyword evidence="5" id="KW-0441">Lipid A biosynthesis</keyword>
<evidence type="ECO:0000256" key="2">
    <source>
        <dbReference type="ARBA" id="ARBA00012687"/>
    </source>
</evidence>
<reference evidence="12" key="1">
    <citation type="submission" date="2016-11" db="EMBL/GenBank/DDBJ databases">
        <authorList>
            <person name="Varghese N."/>
            <person name="Submissions S."/>
        </authorList>
    </citation>
    <scope>NUCLEOTIDE SEQUENCE [LARGE SCALE GENOMIC DNA]</scope>
    <source>
        <strain evidence="12">DSM 17539</strain>
    </source>
</reference>
<dbReference type="Pfam" id="PF02684">
    <property type="entry name" value="LpxB"/>
    <property type="match status" value="1"/>
</dbReference>
<dbReference type="InterPro" id="IPR003835">
    <property type="entry name" value="Glyco_trans_19"/>
</dbReference>
<sequence>MKYYIIAGEASGDLHGSNLIKALKKKDSDADIRCWGGDLMKAAGGNLVKHYKEMAFMGFLEVITNINQIFKNIAFCKEDISEFNPDVIVFIDYSGFNLRIASWAKKNKFKTNYYISPQIWASREGRIHKIKRDIDAMHVILPFEKEFYEKKHNYPVNFVGHPLIDAIGEVPRIGDKKFREEHNLDLQKPIIALLPGSRKQEVQKMLTLMLSVTKSFPKFQFVIAGAPSLDLEFYQPFLKSTQVSLISNKTYDLLSLSFAALVTSGTATLETALFKIPQVVCYRANWISYQIAKRIITLKFISLVNLIMDKEVVKELIQDDLNTKNLTTELDKILNGPERKKQFEAYYELEKKLGGKGASEKAASLIIQSAQLDH</sequence>
<dbReference type="GO" id="GO:0016020">
    <property type="term" value="C:membrane"/>
    <property type="evidence" value="ECO:0007669"/>
    <property type="project" value="GOC"/>
</dbReference>
<dbReference type="PANTHER" id="PTHR30372:SF4">
    <property type="entry name" value="LIPID-A-DISACCHARIDE SYNTHASE, MITOCHONDRIAL-RELATED"/>
    <property type="match status" value="1"/>
</dbReference>
<keyword evidence="8" id="KW-0443">Lipid metabolism</keyword>
<dbReference type="RefSeq" id="WP_072860615.1">
    <property type="nucleotide sequence ID" value="NZ_FQUX01000001.1"/>
</dbReference>
<keyword evidence="4" id="KW-0444">Lipid biosynthesis</keyword>
<proteinExistence type="predicted"/>
<dbReference type="NCBIfam" id="TIGR00215">
    <property type="entry name" value="lpxB"/>
    <property type="match status" value="1"/>
</dbReference>
<keyword evidence="6" id="KW-0328">Glycosyltransferase</keyword>
<dbReference type="GO" id="GO:0008915">
    <property type="term" value="F:lipid-A-disaccharide synthase activity"/>
    <property type="evidence" value="ECO:0007669"/>
    <property type="project" value="UniProtKB-UniRule"/>
</dbReference>
<keyword evidence="7" id="KW-0808">Transferase</keyword>
<dbReference type="GO" id="GO:0009245">
    <property type="term" value="P:lipid A biosynthetic process"/>
    <property type="evidence" value="ECO:0007669"/>
    <property type="project" value="UniProtKB-UniRule"/>
</dbReference>
<organism evidence="11 12">
    <name type="scientific">Arenibacter palladensis</name>
    <dbReference type="NCBI Taxonomy" id="237373"/>
    <lineage>
        <taxon>Bacteria</taxon>
        <taxon>Pseudomonadati</taxon>
        <taxon>Bacteroidota</taxon>
        <taxon>Flavobacteriia</taxon>
        <taxon>Flavobacteriales</taxon>
        <taxon>Flavobacteriaceae</taxon>
        <taxon>Arenibacter</taxon>
    </lineage>
</organism>
<comment type="catalytic activity">
    <reaction evidence="9">
        <text>a lipid X + a UDP-2-N,3-O-bis[(3R)-3-hydroxyacyl]-alpha-D-glucosamine = a lipid A disaccharide + UDP + H(+)</text>
        <dbReference type="Rhea" id="RHEA:67828"/>
        <dbReference type="ChEBI" id="CHEBI:15378"/>
        <dbReference type="ChEBI" id="CHEBI:58223"/>
        <dbReference type="ChEBI" id="CHEBI:137748"/>
        <dbReference type="ChEBI" id="CHEBI:176338"/>
        <dbReference type="ChEBI" id="CHEBI:176343"/>
        <dbReference type="EC" id="2.4.1.182"/>
    </reaction>
</comment>
<keyword evidence="12" id="KW-1185">Reference proteome</keyword>
<evidence type="ECO:0000313" key="11">
    <source>
        <dbReference type="EMBL" id="SHE71301.1"/>
    </source>
</evidence>
<dbReference type="OrthoDB" id="9801642at2"/>
<dbReference type="SUPFAM" id="SSF53756">
    <property type="entry name" value="UDP-Glycosyltransferase/glycogen phosphorylase"/>
    <property type="match status" value="1"/>
</dbReference>
<evidence type="ECO:0000256" key="10">
    <source>
        <dbReference type="NCBIfam" id="TIGR00215"/>
    </source>
</evidence>
<dbReference type="Proteomes" id="UP000184406">
    <property type="component" value="Unassembled WGS sequence"/>
</dbReference>
<protein>
    <recommendedName>
        <fullName evidence="3 10">Lipid-A-disaccharide synthase</fullName>
        <ecNumber evidence="2 10">2.4.1.182</ecNumber>
    </recommendedName>
</protein>
<comment type="function">
    <text evidence="1">Condensation of UDP-2,3-diacylglucosamine and 2,3-diacylglucosamine-1-phosphate to form lipid A disaccharide, a precursor of lipid A, a phosphorylated glycolipid that anchors the lipopolysaccharide to the outer membrane of the cell.</text>
</comment>
<evidence type="ECO:0000256" key="4">
    <source>
        <dbReference type="ARBA" id="ARBA00022516"/>
    </source>
</evidence>
<evidence type="ECO:0000256" key="8">
    <source>
        <dbReference type="ARBA" id="ARBA00023098"/>
    </source>
</evidence>
<evidence type="ECO:0000313" key="12">
    <source>
        <dbReference type="Proteomes" id="UP000184406"/>
    </source>
</evidence>
<gene>
    <name evidence="11" type="ORF">SAMN03080594_1011061</name>
</gene>
<evidence type="ECO:0000256" key="5">
    <source>
        <dbReference type="ARBA" id="ARBA00022556"/>
    </source>
</evidence>
<dbReference type="AlphaFoldDB" id="A0A1M4VQB5"/>
<evidence type="ECO:0000256" key="7">
    <source>
        <dbReference type="ARBA" id="ARBA00022679"/>
    </source>
</evidence>
<evidence type="ECO:0000256" key="3">
    <source>
        <dbReference type="ARBA" id="ARBA00020902"/>
    </source>
</evidence>
<accession>A0A1M4VQB5</accession>
<name>A0A1M4VQB5_9FLAO</name>
<evidence type="ECO:0000256" key="9">
    <source>
        <dbReference type="ARBA" id="ARBA00048975"/>
    </source>
</evidence>
<evidence type="ECO:0000256" key="6">
    <source>
        <dbReference type="ARBA" id="ARBA00022676"/>
    </source>
</evidence>